<proteinExistence type="predicted"/>
<reference evidence="1" key="1">
    <citation type="submission" date="2020-04" db="EMBL/GenBank/DDBJ databases">
        <authorList>
            <person name="Zhang T."/>
        </authorList>
    </citation>
    <scope>NUCLEOTIDE SEQUENCE</scope>
    <source>
        <strain evidence="1">HKST-UBA02</strain>
    </source>
</reference>
<name>A0A956NF63_UNCEI</name>
<protein>
    <submittedName>
        <fullName evidence="1">Uncharacterized protein</fullName>
    </submittedName>
</protein>
<evidence type="ECO:0000313" key="1">
    <source>
        <dbReference type="EMBL" id="MCA9758260.1"/>
    </source>
</evidence>
<evidence type="ECO:0000313" key="2">
    <source>
        <dbReference type="Proteomes" id="UP000739538"/>
    </source>
</evidence>
<accession>A0A956NF63</accession>
<dbReference type="EMBL" id="JAGQHS010000155">
    <property type="protein sequence ID" value="MCA9758260.1"/>
    <property type="molecule type" value="Genomic_DNA"/>
</dbReference>
<gene>
    <name evidence="1" type="ORF">KDA27_20870</name>
</gene>
<dbReference type="Proteomes" id="UP000739538">
    <property type="component" value="Unassembled WGS sequence"/>
</dbReference>
<sequence>MSRLPGMSTWTHVNWTHVDAEPVRIAKALVEDLEASEGLAAPLVPSELLNEFAKHPKCSHWYAGEELLGFGLLRPDGVFRAVLRPEHREMSLFLPMLGWAESVRRVDFPDAELQVVAQDDDVCLPFLLLRLDFVAEDEGWTRDDDPRASTFRIYSGGQVDPEDGAERA</sequence>
<reference evidence="1" key="2">
    <citation type="journal article" date="2021" name="Microbiome">
        <title>Successional dynamics and alternative stable states in a saline activated sludge microbial community over 9 years.</title>
        <authorList>
            <person name="Wang Y."/>
            <person name="Ye J."/>
            <person name="Ju F."/>
            <person name="Liu L."/>
            <person name="Boyd J.A."/>
            <person name="Deng Y."/>
            <person name="Parks D.H."/>
            <person name="Jiang X."/>
            <person name="Yin X."/>
            <person name="Woodcroft B.J."/>
            <person name="Tyson G.W."/>
            <person name="Hugenholtz P."/>
            <person name="Polz M.F."/>
            <person name="Zhang T."/>
        </authorList>
    </citation>
    <scope>NUCLEOTIDE SEQUENCE</scope>
    <source>
        <strain evidence="1">HKST-UBA02</strain>
    </source>
</reference>
<dbReference type="AlphaFoldDB" id="A0A956NF63"/>
<comment type="caution">
    <text evidence="1">The sequence shown here is derived from an EMBL/GenBank/DDBJ whole genome shotgun (WGS) entry which is preliminary data.</text>
</comment>
<organism evidence="1 2">
    <name type="scientific">Eiseniibacteriota bacterium</name>
    <dbReference type="NCBI Taxonomy" id="2212470"/>
    <lineage>
        <taxon>Bacteria</taxon>
        <taxon>Candidatus Eiseniibacteriota</taxon>
    </lineage>
</organism>